<feature type="non-terminal residue" evidence="2">
    <location>
        <position position="1"/>
    </location>
</feature>
<name>A0A813I040_POLGL</name>
<dbReference type="Proteomes" id="UP000654075">
    <property type="component" value="Unassembled WGS sequence"/>
</dbReference>
<evidence type="ECO:0000313" key="2">
    <source>
        <dbReference type="EMBL" id="CAE8643268.1"/>
    </source>
</evidence>
<evidence type="ECO:0000256" key="1">
    <source>
        <dbReference type="SAM" id="MobiDB-lite"/>
    </source>
</evidence>
<reference evidence="2" key="1">
    <citation type="submission" date="2021-02" db="EMBL/GenBank/DDBJ databases">
        <authorList>
            <person name="Dougan E. K."/>
            <person name="Rhodes N."/>
            <person name="Thang M."/>
            <person name="Chan C."/>
        </authorList>
    </citation>
    <scope>NUCLEOTIDE SEQUENCE</scope>
</reference>
<proteinExistence type="predicted"/>
<organism evidence="2 3">
    <name type="scientific">Polarella glacialis</name>
    <name type="common">Dinoflagellate</name>
    <dbReference type="NCBI Taxonomy" id="89957"/>
    <lineage>
        <taxon>Eukaryota</taxon>
        <taxon>Sar</taxon>
        <taxon>Alveolata</taxon>
        <taxon>Dinophyceae</taxon>
        <taxon>Suessiales</taxon>
        <taxon>Suessiaceae</taxon>
        <taxon>Polarella</taxon>
    </lineage>
</organism>
<dbReference type="EMBL" id="CAJNNV010033318">
    <property type="protein sequence ID" value="CAE8643268.1"/>
    <property type="molecule type" value="Genomic_DNA"/>
</dbReference>
<sequence length="132" mass="14487">GSESSSRPQSSLLPAVEPAVACLVEATNPQLSRTASLTMFVGSTKTVGTWLPDAIGSPVLKNRQAQQLQRTYCCSNMIRRQKKDKQRMRATTSLPWLEKINRIDGSENLDGTGASSHRPRRMASPEMGRSMP</sequence>
<comment type="caution">
    <text evidence="2">The sequence shown here is derived from an EMBL/GenBank/DDBJ whole genome shotgun (WGS) entry which is preliminary data.</text>
</comment>
<accession>A0A813I040</accession>
<gene>
    <name evidence="2" type="ORF">PGLA1383_LOCUS57625</name>
</gene>
<dbReference type="AlphaFoldDB" id="A0A813I040"/>
<evidence type="ECO:0000313" key="3">
    <source>
        <dbReference type="Proteomes" id="UP000654075"/>
    </source>
</evidence>
<protein>
    <submittedName>
        <fullName evidence="2">Uncharacterized protein</fullName>
    </submittedName>
</protein>
<keyword evidence="3" id="KW-1185">Reference proteome</keyword>
<feature type="region of interest" description="Disordered" evidence="1">
    <location>
        <begin position="102"/>
        <end position="132"/>
    </location>
</feature>